<gene>
    <name evidence="5" type="ORF">GCM10008021_03060</name>
    <name evidence="4" type="ORF">GCM10010914_06390</name>
</gene>
<sequence length="342" mass="36512">MGTHPGYTRLVFDLPGTPVVRVQSRKVTLPYLTLRLNTLLRAERGTLKAPGVVAYSVAGSAVNVTFAPGYGNPKIQVVPRQGSLPQRLVIDVVRVAPPKPAPKPAAKPAPKPKPAPRPRVVIDPGHGGMDPGMVSKYLREKDVTLSVGLRVRELLRAKGVDVVMTRTTDTHLSASKRTDLDARSNLARAGTVSAYISIHVNAGSPGSRGVETYYFGQPLSSDKRALAIQENGAGSIGQELTRKAADTAQNLLGDILSQAKVSFSRDLASKIQASLVQQTGAPNRGVHTNTFYVIRNPNTAAILTEIGFGNSDREGPLLATKAYQEKVARGIAQAILAFLHLK</sequence>
<dbReference type="SUPFAM" id="SSF53187">
    <property type="entry name" value="Zn-dependent exopeptidases"/>
    <property type="match status" value="1"/>
</dbReference>
<organism evidence="4 7">
    <name type="scientific">Deinococcus wulumuqiensis</name>
    <dbReference type="NCBI Taxonomy" id="980427"/>
    <lineage>
        <taxon>Bacteria</taxon>
        <taxon>Thermotogati</taxon>
        <taxon>Deinococcota</taxon>
        <taxon>Deinococci</taxon>
        <taxon>Deinococcales</taxon>
        <taxon>Deinococcaceae</taxon>
        <taxon>Deinococcus</taxon>
    </lineage>
</organism>
<name>A0AAV4K2K9_9DEIO</name>
<dbReference type="EMBL" id="BMMA01000004">
    <property type="protein sequence ID" value="GGI74940.1"/>
    <property type="molecule type" value="Genomic_DNA"/>
</dbReference>
<dbReference type="Proteomes" id="UP000630135">
    <property type="component" value="Unassembled WGS sequence"/>
</dbReference>
<proteinExistence type="predicted"/>
<reference evidence="4" key="4">
    <citation type="submission" date="2023-08" db="EMBL/GenBank/DDBJ databases">
        <authorList>
            <person name="Sun Q."/>
            <person name="Zhou Y."/>
        </authorList>
    </citation>
    <scope>NUCLEOTIDE SEQUENCE</scope>
    <source>
        <strain evidence="5">CGMCC 1.8884</strain>
        <strain evidence="4">CGMCC 1.8885</strain>
    </source>
</reference>
<keyword evidence="1" id="KW-0378">Hydrolase</keyword>
<dbReference type="Pfam" id="PF01520">
    <property type="entry name" value="Amidase_3"/>
    <property type="match status" value="1"/>
</dbReference>
<dbReference type="SMART" id="SM00646">
    <property type="entry name" value="Ami_3"/>
    <property type="match status" value="1"/>
</dbReference>
<keyword evidence="6" id="KW-1185">Reference proteome</keyword>
<dbReference type="Gene3D" id="3.40.630.40">
    <property type="entry name" value="Zn-dependent exopeptidases"/>
    <property type="match status" value="1"/>
</dbReference>
<dbReference type="InterPro" id="IPR002508">
    <property type="entry name" value="MurNAc-LAA_cat"/>
</dbReference>
<evidence type="ECO:0000256" key="1">
    <source>
        <dbReference type="ARBA" id="ARBA00022801"/>
    </source>
</evidence>
<accession>A0AAV4K2K9</accession>
<dbReference type="PANTHER" id="PTHR30404">
    <property type="entry name" value="N-ACETYLMURAMOYL-L-ALANINE AMIDASE"/>
    <property type="match status" value="1"/>
</dbReference>
<dbReference type="FunFam" id="3.40.630.40:FF:000005">
    <property type="entry name" value="N-acetylmuramoyl-L-alanine amidase (AmiA)"/>
    <property type="match status" value="1"/>
</dbReference>
<comment type="caution">
    <text evidence="4">The sequence shown here is derived from an EMBL/GenBank/DDBJ whole genome shotgun (WGS) entry which is preliminary data.</text>
</comment>
<dbReference type="Proteomes" id="UP000652720">
    <property type="component" value="Unassembled WGS sequence"/>
</dbReference>
<evidence type="ECO:0000313" key="4">
    <source>
        <dbReference type="EMBL" id="GGI74940.1"/>
    </source>
</evidence>
<dbReference type="GO" id="GO:0030288">
    <property type="term" value="C:outer membrane-bounded periplasmic space"/>
    <property type="evidence" value="ECO:0007669"/>
    <property type="project" value="TreeGrafter"/>
</dbReference>
<reference evidence="6" key="3">
    <citation type="journal article" date="2019" name="Int. J. Syst. Evol. Microbiol.">
        <title>The Global Catalogue of Microorganisms (GCM) 10K type strain sequencing project: providing services to taxonomists for standard genome sequencing and annotation.</title>
        <authorList>
            <consortium name="The Broad Institute Genomics Platform"/>
            <consortium name="The Broad Institute Genome Sequencing Center for Infectious Disease"/>
            <person name="Wu L."/>
            <person name="Ma J."/>
        </authorList>
    </citation>
    <scope>NUCLEOTIDE SEQUENCE [LARGE SCALE GENOMIC DNA]</scope>
    <source>
        <strain evidence="6">CGMCC 1.8884</strain>
    </source>
</reference>
<dbReference type="GO" id="GO:0009253">
    <property type="term" value="P:peptidoglycan catabolic process"/>
    <property type="evidence" value="ECO:0007669"/>
    <property type="project" value="InterPro"/>
</dbReference>
<dbReference type="AlphaFoldDB" id="A0AAV4K2K9"/>
<protein>
    <submittedName>
        <fullName evidence="4">N-acetylmuramoyl-L-alanine amidase</fullName>
    </submittedName>
</protein>
<reference evidence="4" key="2">
    <citation type="journal article" date="2014" name="Int. J. Syst. Evol. Microbiol.">
        <title>Complete genome sequence of Corynebacterium casei LMG S-19264T (=DSM 44701T), isolated from a smear-ripened cheese.</title>
        <authorList>
            <consortium name="US DOE Joint Genome Institute (JGI-PGF)"/>
            <person name="Walter F."/>
            <person name="Albersmeier A."/>
            <person name="Kalinowski J."/>
            <person name="Ruckert C."/>
        </authorList>
    </citation>
    <scope>NUCLEOTIDE SEQUENCE</scope>
    <source>
        <strain evidence="4">CGMCC 1.8885</strain>
    </source>
</reference>
<reference evidence="5" key="1">
    <citation type="journal article" date="2014" name="Int. J. Syst. Evol. Microbiol.">
        <title>Complete genome of a new Firmicutes species belonging to the dominant human colonic microbiota ('Ruminococcus bicirculans') reveals two chromosomes and a selective capacity to utilize plant glucans.</title>
        <authorList>
            <consortium name="NISC Comparative Sequencing Program"/>
            <person name="Wegmann U."/>
            <person name="Louis P."/>
            <person name="Goesmann A."/>
            <person name="Henrissat B."/>
            <person name="Duncan S.H."/>
            <person name="Flint H.J."/>
        </authorList>
    </citation>
    <scope>NUCLEOTIDE SEQUENCE</scope>
    <source>
        <strain evidence="5">CGMCC 1.8884</strain>
    </source>
</reference>
<evidence type="ECO:0000313" key="6">
    <source>
        <dbReference type="Proteomes" id="UP000630135"/>
    </source>
</evidence>
<evidence type="ECO:0000259" key="3">
    <source>
        <dbReference type="SMART" id="SM00646"/>
    </source>
</evidence>
<dbReference type="CDD" id="cd02696">
    <property type="entry name" value="MurNAc-LAA"/>
    <property type="match status" value="1"/>
</dbReference>
<feature type="domain" description="MurNAc-LAA" evidence="3">
    <location>
        <begin position="184"/>
        <end position="336"/>
    </location>
</feature>
<evidence type="ECO:0000313" key="7">
    <source>
        <dbReference type="Proteomes" id="UP000652720"/>
    </source>
</evidence>
<feature type="region of interest" description="Disordered" evidence="2">
    <location>
        <begin position="99"/>
        <end position="126"/>
    </location>
</feature>
<evidence type="ECO:0000256" key="2">
    <source>
        <dbReference type="SAM" id="MobiDB-lite"/>
    </source>
</evidence>
<dbReference type="InterPro" id="IPR050695">
    <property type="entry name" value="N-acetylmuramoyl_amidase_3"/>
</dbReference>
<feature type="compositionally biased region" description="Pro residues" evidence="2">
    <location>
        <begin position="99"/>
        <end position="117"/>
    </location>
</feature>
<dbReference type="GO" id="GO:0008745">
    <property type="term" value="F:N-acetylmuramoyl-L-alanine amidase activity"/>
    <property type="evidence" value="ECO:0007669"/>
    <property type="project" value="InterPro"/>
</dbReference>
<evidence type="ECO:0000313" key="5">
    <source>
        <dbReference type="EMBL" id="GGP28655.1"/>
    </source>
</evidence>
<dbReference type="PANTHER" id="PTHR30404:SF0">
    <property type="entry name" value="N-ACETYLMURAMOYL-L-ALANINE AMIDASE AMIC"/>
    <property type="match status" value="1"/>
</dbReference>
<dbReference type="EMBL" id="BMLZ01000003">
    <property type="protein sequence ID" value="GGP28655.1"/>
    <property type="molecule type" value="Genomic_DNA"/>
</dbReference>